<evidence type="ECO:0000313" key="3">
    <source>
        <dbReference type="Proteomes" id="UP000533905"/>
    </source>
</evidence>
<keyword evidence="1" id="KW-1133">Transmembrane helix</keyword>
<keyword evidence="1" id="KW-0472">Membrane</keyword>
<feature type="transmembrane region" description="Helical" evidence="1">
    <location>
        <begin position="6"/>
        <end position="25"/>
    </location>
</feature>
<dbReference type="RefSeq" id="WP_171083564.1">
    <property type="nucleotide sequence ID" value="NZ_JABAIV010000003.1"/>
</dbReference>
<dbReference type="EMBL" id="JABAIV010000003">
    <property type="protein sequence ID" value="NNG23192.1"/>
    <property type="molecule type" value="Genomic_DNA"/>
</dbReference>
<dbReference type="Proteomes" id="UP000533905">
    <property type="component" value="Unassembled WGS sequence"/>
</dbReference>
<evidence type="ECO:0000256" key="1">
    <source>
        <dbReference type="SAM" id="Phobius"/>
    </source>
</evidence>
<dbReference type="AlphaFoldDB" id="A0A7Y2JY77"/>
<gene>
    <name evidence="2" type="ORF">HGB41_09280</name>
</gene>
<evidence type="ECO:0000313" key="2">
    <source>
        <dbReference type="EMBL" id="NNG23192.1"/>
    </source>
</evidence>
<accession>A0A7Y2JY77</accession>
<keyword evidence="3" id="KW-1185">Reference proteome</keyword>
<organism evidence="2 3">
    <name type="scientific">Telluria aromaticivorans</name>
    <dbReference type="NCBI Taxonomy" id="2725995"/>
    <lineage>
        <taxon>Bacteria</taxon>
        <taxon>Pseudomonadati</taxon>
        <taxon>Pseudomonadota</taxon>
        <taxon>Betaproteobacteria</taxon>
        <taxon>Burkholderiales</taxon>
        <taxon>Oxalobacteraceae</taxon>
        <taxon>Telluria group</taxon>
        <taxon>Telluria</taxon>
    </lineage>
</organism>
<reference evidence="2 3" key="1">
    <citation type="submission" date="2020-04" db="EMBL/GenBank/DDBJ databases">
        <title>Massilia sp. nov., a cold adapted bacteria isolated from Arctic soil.</title>
        <authorList>
            <person name="Son J."/>
            <person name="Ka J.-O."/>
        </authorList>
    </citation>
    <scope>NUCLEOTIDE SEQUENCE [LARGE SCALE GENOMIC DNA]</scope>
    <source>
        <strain evidence="2 3">ML15P13</strain>
    </source>
</reference>
<keyword evidence="1" id="KW-0812">Transmembrane</keyword>
<proteinExistence type="predicted"/>
<comment type="caution">
    <text evidence="2">The sequence shown here is derived from an EMBL/GenBank/DDBJ whole genome shotgun (WGS) entry which is preliminary data.</text>
</comment>
<protein>
    <submittedName>
        <fullName evidence="2">Uncharacterized protein</fullName>
    </submittedName>
</protein>
<sequence length="133" mass="14689">MTDLPGFLVSLVTGGVAGAAVNAFVTSRKQKMEVTLSVAKDFFSLYGEIGLALGALQMQPDELTPQQLSNIRKIGDYFHYVANLKANNYINPVLDNIGIMNSIQRFSQNLTVAMTRHQELQSAWSWWPGLKGL</sequence>
<name>A0A7Y2JY77_9BURK</name>